<evidence type="ECO:0008006" key="3">
    <source>
        <dbReference type="Google" id="ProtNLM"/>
    </source>
</evidence>
<sequence>MVIVIIFGQFVQSFAVDEFYNHKSQTDNEIQIENAEVGDDSQNSLETDVVLPTSLEDDNSEEEIEILVEDSDTGLIAWYIFDGNTTDLINNNNATVSGSVDYIDGVFGKGIELDGNGYVYIDDLEMNSSHRTISLWVSPYKNNSSSNILSKHGSKNDIEVLLGTTNEREYFTQINVGNEYFDLSDEASKGSTFISDYDLITETFDGNEIRLYVNGILKIKRSASGEICNNDLPLVIGTNAYPAGSEGYFKGCIDDLRIYNRTLSSDEVQQLYNEAREQLPVDDVPDNLEIKSKKLGKDNLIV</sequence>
<comment type="caution">
    <text evidence="1">The sequence shown here is derived from an EMBL/GenBank/DDBJ whole genome shotgun (WGS) entry which is preliminary data.</text>
</comment>
<dbReference type="PANTHER" id="PTHR42535:SF2">
    <property type="entry name" value="CHROMOSOME UNDETERMINED SCAFFOLD_146, WHOLE GENOME SHOTGUN SEQUENCE"/>
    <property type="match status" value="1"/>
</dbReference>
<dbReference type="PANTHER" id="PTHR42535">
    <property type="entry name" value="OOKINETE PROTEIN, PUTATIVE-RELATED"/>
    <property type="match status" value="1"/>
</dbReference>
<evidence type="ECO:0000313" key="1">
    <source>
        <dbReference type="EMBL" id="PQQ65961.1"/>
    </source>
</evidence>
<dbReference type="Proteomes" id="UP000239720">
    <property type="component" value="Unassembled WGS sequence"/>
</dbReference>
<protein>
    <recommendedName>
        <fullName evidence="3">LamG-like jellyroll fold domain-containing protein</fullName>
    </recommendedName>
</protein>
<dbReference type="Gene3D" id="2.60.120.200">
    <property type="match status" value="1"/>
</dbReference>
<evidence type="ECO:0000313" key="2">
    <source>
        <dbReference type="Proteomes" id="UP000239720"/>
    </source>
</evidence>
<name>A0A2S8R840_9FIRM</name>
<dbReference type="Pfam" id="PF13385">
    <property type="entry name" value="Laminin_G_3"/>
    <property type="match status" value="1"/>
</dbReference>
<dbReference type="InterPro" id="IPR013320">
    <property type="entry name" value="ConA-like_dom_sf"/>
</dbReference>
<gene>
    <name evidence="1" type="ORF">B9R14_03715</name>
</gene>
<dbReference type="AlphaFoldDB" id="A0A2S8R840"/>
<reference evidence="1 2" key="1">
    <citation type="journal article" date="2018" name="Syst. Appl. Microbiol.">
        <title>Characterization and high-quality draft genome sequence of Herbivorax saccincola A7, an anaerobic, alkaliphilic, thermophilic, cellulolytic, and xylanolytic bacterium.</title>
        <authorList>
            <person name="Aikawa S."/>
            <person name="Baramee S."/>
            <person name="Sermsathanaswadi J."/>
            <person name="Thianheng P."/>
            <person name="Tachaapaikoon C."/>
            <person name="Shikata A."/>
            <person name="Waeonukul R."/>
            <person name="Pason P."/>
            <person name="Ratanakhanokchai K."/>
            <person name="Kosugi A."/>
        </authorList>
    </citation>
    <scope>NUCLEOTIDE SEQUENCE [LARGE SCALE GENOMIC DNA]</scope>
    <source>
        <strain evidence="1 2">A7</strain>
    </source>
</reference>
<dbReference type="SUPFAM" id="SSF49899">
    <property type="entry name" value="Concanavalin A-like lectins/glucanases"/>
    <property type="match status" value="1"/>
</dbReference>
<proteinExistence type="predicted"/>
<accession>A0A2S8R840</accession>
<organism evidence="1 2">
    <name type="scientific">Acetivibrio saccincola</name>
    <dbReference type="NCBI Taxonomy" id="1677857"/>
    <lineage>
        <taxon>Bacteria</taxon>
        <taxon>Bacillati</taxon>
        <taxon>Bacillota</taxon>
        <taxon>Clostridia</taxon>
        <taxon>Eubacteriales</taxon>
        <taxon>Oscillospiraceae</taxon>
        <taxon>Acetivibrio</taxon>
    </lineage>
</organism>
<dbReference type="EMBL" id="NEMB01000003">
    <property type="protein sequence ID" value="PQQ65961.1"/>
    <property type="molecule type" value="Genomic_DNA"/>
</dbReference>